<feature type="transmembrane region" description="Helical" evidence="1">
    <location>
        <begin position="20"/>
        <end position="39"/>
    </location>
</feature>
<organism evidence="2 3">
    <name type="scientific">Lutibacter aestuarii</name>
    <dbReference type="NCBI Taxonomy" id="861111"/>
    <lineage>
        <taxon>Bacteria</taxon>
        <taxon>Pseudomonadati</taxon>
        <taxon>Bacteroidota</taxon>
        <taxon>Flavobacteriia</taxon>
        <taxon>Flavobacteriales</taxon>
        <taxon>Flavobacteriaceae</taxon>
        <taxon>Lutibacter</taxon>
    </lineage>
</organism>
<dbReference type="RefSeq" id="WP_386781564.1">
    <property type="nucleotide sequence ID" value="NZ_JBHTIC010000005.1"/>
</dbReference>
<gene>
    <name evidence="2" type="ORF">ACFQZW_04490</name>
</gene>
<dbReference type="EMBL" id="JBHTIC010000005">
    <property type="protein sequence ID" value="MFD0761329.1"/>
    <property type="molecule type" value="Genomic_DNA"/>
</dbReference>
<protein>
    <recommendedName>
        <fullName evidence="4">Lysylphosphatidylglycerol synthase TM region</fullName>
    </recommendedName>
</protein>
<feature type="transmembrane region" description="Helical" evidence="1">
    <location>
        <begin position="100"/>
        <end position="122"/>
    </location>
</feature>
<dbReference type="Proteomes" id="UP001597032">
    <property type="component" value="Unassembled WGS sequence"/>
</dbReference>
<reference evidence="3" key="1">
    <citation type="journal article" date="2019" name="Int. J. Syst. Evol. Microbiol.">
        <title>The Global Catalogue of Microorganisms (GCM) 10K type strain sequencing project: providing services to taxonomists for standard genome sequencing and annotation.</title>
        <authorList>
            <consortium name="The Broad Institute Genomics Platform"/>
            <consortium name="The Broad Institute Genome Sequencing Center for Infectious Disease"/>
            <person name="Wu L."/>
            <person name="Ma J."/>
        </authorList>
    </citation>
    <scope>NUCLEOTIDE SEQUENCE [LARGE SCALE GENOMIC DNA]</scope>
    <source>
        <strain evidence="3">CCUG 60022</strain>
    </source>
</reference>
<proteinExistence type="predicted"/>
<accession>A0ABW2Z5W2</accession>
<feature type="transmembrane region" description="Helical" evidence="1">
    <location>
        <begin position="172"/>
        <end position="196"/>
    </location>
</feature>
<evidence type="ECO:0000313" key="2">
    <source>
        <dbReference type="EMBL" id="MFD0761329.1"/>
    </source>
</evidence>
<name>A0ABW2Z5W2_9FLAO</name>
<evidence type="ECO:0000256" key="1">
    <source>
        <dbReference type="SAM" id="Phobius"/>
    </source>
</evidence>
<feature type="transmembrane region" description="Helical" evidence="1">
    <location>
        <begin position="202"/>
        <end position="219"/>
    </location>
</feature>
<evidence type="ECO:0000313" key="3">
    <source>
        <dbReference type="Proteomes" id="UP001597032"/>
    </source>
</evidence>
<feature type="transmembrane region" description="Helical" evidence="1">
    <location>
        <begin position="134"/>
        <end position="151"/>
    </location>
</feature>
<evidence type="ECO:0008006" key="4">
    <source>
        <dbReference type="Google" id="ProtNLM"/>
    </source>
</evidence>
<keyword evidence="1" id="KW-0812">Transmembrane</keyword>
<sequence>MNNGLLTIGELKLQVSVLWTHSAWMFLLLLLLTDLNWLFEIIKWQNLASVEKKITFFEAYEQCFASLTASMITPNRIGEYGAKALFYKGPNRKNIMGLNLLGNLSQLVATSFFGVVGLVFFLTNFKVQTPKITIQYSLILIIIIVLVILFIRNDNFKKAKLFLRQISKKTYFLTLVLAVFRYLVFTHQFYFLIILFELNVDYFTAMYLIFSTYFIASVLPSLTIFDWVIKGSVAIFVFGFVEVNELTIVTITTFMYLLNFVIPAIIGSIFVFNYKPISNK</sequence>
<keyword evidence="3" id="KW-1185">Reference proteome</keyword>
<keyword evidence="1" id="KW-1133">Transmembrane helix</keyword>
<comment type="caution">
    <text evidence="2">The sequence shown here is derived from an EMBL/GenBank/DDBJ whole genome shotgun (WGS) entry which is preliminary data.</text>
</comment>
<keyword evidence="1" id="KW-0472">Membrane</keyword>
<feature type="transmembrane region" description="Helical" evidence="1">
    <location>
        <begin position="253"/>
        <end position="274"/>
    </location>
</feature>